<dbReference type="InterPro" id="IPR055306">
    <property type="entry name" value="NBPF"/>
</dbReference>
<evidence type="ECO:0000313" key="3">
    <source>
        <dbReference type="Proteomes" id="UP000694906"/>
    </source>
</evidence>
<keyword evidence="3" id="KW-1185">Reference proteome</keyword>
<reference evidence="4 5" key="1">
    <citation type="submission" date="2025-04" db="UniProtKB">
        <authorList>
            <consortium name="RefSeq"/>
        </authorList>
    </citation>
    <scope>IDENTIFICATION</scope>
</reference>
<dbReference type="GeneID" id="101723423"/>
<protein>
    <submittedName>
        <fullName evidence="4 5">Neuroblastoma breakpoint family member 11-like</fullName>
    </submittedName>
</protein>
<name>A0AAX6RLJ3_HETGA</name>
<dbReference type="RefSeq" id="XP_021097503.1">
    <property type="nucleotide sequence ID" value="XM_021241844.1"/>
</dbReference>
<accession>A0AAX6RLJ3</accession>
<organism evidence="3 4">
    <name type="scientific">Heterocephalus glaber</name>
    <name type="common">Naked mole rat</name>
    <dbReference type="NCBI Taxonomy" id="10181"/>
    <lineage>
        <taxon>Eukaryota</taxon>
        <taxon>Metazoa</taxon>
        <taxon>Chordata</taxon>
        <taxon>Craniata</taxon>
        <taxon>Vertebrata</taxon>
        <taxon>Euteleostomi</taxon>
        <taxon>Mammalia</taxon>
        <taxon>Eutheria</taxon>
        <taxon>Euarchontoglires</taxon>
        <taxon>Glires</taxon>
        <taxon>Rodentia</taxon>
        <taxon>Hystricomorpha</taxon>
        <taxon>Bathyergidae</taxon>
        <taxon>Heterocephalus</taxon>
    </lineage>
</organism>
<proteinExistence type="predicted"/>
<keyword evidence="1" id="KW-0175">Coiled coil</keyword>
<feature type="coiled-coil region" evidence="1">
    <location>
        <begin position="91"/>
        <end position="118"/>
    </location>
</feature>
<dbReference type="RefSeq" id="XP_021097505.1">
    <property type="nucleotide sequence ID" value="XM_021241846.1"/>
</dbReference>
<dbReference type="PANTHER" id="PTHR14199">
    <property type="entry name" value="NEUROBLASTOMA BREAKPOINT FAMILY MEMBER 6-LIKE PROTEIN"/>
    <property type="match status" value="1"/>
</dbReference>
<evidence type="ECO:0000256" key="1">
    <source>
        <dbReference type="SAM" id="Coils"/>
    </source>
</evidence>
<sequence length="292" mass="31778">MAVPLSPNPGAEVNVVEFKEYKCSWVGENELQFEDRRSSSVRPEAALGSLDTKVQKHGGVKYKDDVESLLGEKPQPKEQQLSAELPLTEQLRASMLLIREQKRELSELTRKLKEGRAVSLLLKESLEVLLSRSHPDTEHSWLQGLAAGCRLAEQLVHMLNLGPEDIRNQEEVVREGVSTWLCWADLREASGSGRHTAGRHCACLLAPLPPQLATSVSPTEETASTVVAAASTSTPSSEATTSTPEVSSPAQGTENPPVSESVGTEKLPEDGKPVAAELHWCCLQKLESPVIH</sequence>
<evidence type="ECO:0000313" key="9">
    <source>
        <dbReference type="RefSeq" id="XP_021097507.1"/>
    </source>
</evidence>
<feature type="compositionally biased region" description="Low complexity" evidence="2">
    <location>
        <begin position="218"/>
        <end position="250"/>
    </location>
</feature>
<evidence type="ECO:0000313" key="4">
    <source>
        <dbReference type="RefSeq" id="XP_021097502.1"/>
    </source>
</evidence>
<evidence type="ECO:0000313" key="7">
    <source>
        <dbReference type="RefSeq" id="XP_021097505.1"/>
    </source>
</evidence>
<feature type="region of interest" description="Disordered" evidence="2">
    <location>
        <begin position="214"/>
        <end position="270"/>
    </location>
</feature>
<dbReference type="RefSeq" id="XP_021097504.1">
    <property type="nucleotide sequence ID" value="XM_021241845.1"/>
</dbReference>
<evidence type="ECO:0000313" key="5">
    <source>
        <dbReference type="RefSeq" id="XP_021097503.1"/>
    </source>
</evidence>
<evidence type="ECO:0000313" key="8">
    <source>
        <dbReference type="RefSeq" id="XP_021097506.1"/>
    </source>
</evidence>
<feature type="compositionally biased region" description="Polar residues" evidence="2">
    <location>
        <begin position="251"/>
        <end position="262"/>
    </location>
</feature>
<evidence type="ECO:0000313" key="6">
    <source>
        <dbReference type="RefSeq" id="XP_021097504.1"/>
    </source>
</evidence>
<dbReference type="Proteomes" id="UP000694906">
    <property type="component" value="Unplaced"/>
</dbReference>
<dbReference type="RefSeq" id="XP_021097506.1">
    <property type="nucleotide sequence ID" value="XM_021241847.1"/>
</dbReference>
<dbReference type="RefSeq" id="XP_021097507.1">
    <property type="nucleotide sequence ID" value="XM_021241848.1"/>
</dbReference>
<dbReference type="PANTHER" id="PTHR14199:SF29">
    <property type="entry name" value="NEUROBLASTOMA BREAKPOINT FAMILY MEMBER 4-RELATED"/>
    <property type="match status" value="1"/>
</dbReference>
<gene>
    <name evidence="4 5 6 7 8 9" type="primary">LOC101723423</name>
</gene>
<dbReference type="AlphaFoldDB" id="A0AAX6RLJ3"/>
<dbReference type="RefSeq" id="XP_021097502.1">
    <property type="nucleotide sequence ID" value="XM_021241843.1"/>
</dbReference>
<evidence type="ECO:0000256" key="2">
    <source>
        <dbReference type="SAM" id="MobiDB-lite"/>
    </source>
</evidence>